<dbReference type="GO" id="GO:0015081">
    <property type="term" value="F:sodium ion transmembrane transporter activity"/>
    <property type="evidence" value="ECO:0007669"/>
    <property type="project" value="InterPro"/>
</dbReference>
<dbReference type="GO" id="GO:0005886">
    <property type="term" value="C:plasma membrane"/>
    <property type="evidence" value="ECO:0007669"/>
    <property type="project" value="UniProtKB-SubCell"/>
</dbReference>
<comment type="subcellular location">
    <subcellularLocation>
        <location evidence="1">Cell membrane</location>
    </subcellularLocation>
</comment>
<keyword evidence="5 6" id="KW-0472">Membrane</keyword>
<evidence type="ECO:0000256" key="3">
    <source>
        <dbReference type="ARBA" id="ARBA00022692"/>
    </source>
</evidence>
<dbReference type="OrthoDB" id="1629610at2"/>
<keyword evidence="8" id="KW-1185">Reference proteome</keyword>
<dbReference type="HOGENOM" id="CLU_218760_0_0_9"/>
<evidence type="ECO:0000313" key="8">
    <source>
        <dbReference type="Proteomes" id="UP000004736"/>
    </source>
</evidence>
<gene>
    <name evidence="7" type="ORF">GCWU000321_01780</name>
</gene>
<evidence type="ECO:0008006" key="9">
    <source>
        <dbReference type="Google" id="ProtNLM"/>
    </source>
</evidence>
<dbReference type="Pfam" id="PF04277">
    <property type="entry name" value="OAD_gamma"/>
    <property type="match status" value="1"/>
</dbReference>
<organism evidence="7 8">
    <name type="scientific">Dialister invisus DSM 15470</name>
    <dbReference type="NCBI Taxonomy" id="592028"/>
    <lineage>
        <taxon>Bacteria</taxon>
        <taxon>Bacillati</taxon>
        <taxon>Bacillota</taxon>
        <taxon>Negativicutes</taxon>
        <taxon>Veillonellales</taxon>
        <taxon>Veillonellaceae</taxon>
        <taxon>Dialister</taxon>
    </lineage>
</organism>
<dbReference type="GO" id="GO:0036376">
    <property type="term" value="P:sodium ion export across plasma membrane"/>
    <property type="evidence" value="ECO:0007669"/>
    <property type="project" value="InterPro"/>
</dbReference>
<evidence type="ECO:0000256" key="4">
    <source>
        <dbReference type="ARBA" id="ARBA00022989"/>
    </source>
</evidence>
<name>C9LQE8_9FIRM</name>
<reference evidence="7" key="1">
    <citation type="submission" date="2009-09" db="EMBL/GenBank/DDBJ databases">
        <authorList>
            <person name="Weinstock G."/>
            <person name="Sodergren E."/>
            <person name="Clifton S."/>
            <person name="Fulton L."/>
            <person name="Fulton B."/>
            <person name="Courtney L."/>
            <person name="Fronick C."/>
            <person name="Harrison M."/>
            <person name="Strong C."/>
            <person name="Farmer C."/>
            <person name="Delahaunty K."/>
            <person name="Markovic C."/>
            <person name="Hall O."/>
            <person name="Minx P."/>
            <person name="Tomlinson C."/>
            <person name="Mitreva M."/>
            <person name="Nelson J."/>
            <person name="Hou S."/>
            <person name="Wollam A."/>
            <person name="Pepin K.H."/>
            <person name="Johnson M."/>
            <person name="Bhonagiri V."/>
            <person name="Nash W.E."/>
            <person name="Warren W."/>
            <person name="Chinwalla A."/>
            <person name="Mardis E.R."/>
            <person name="Wilson R.K."/>
        </authorList>
    </citation>
    <scope>NUCLEOTIDE SEQUENCE [LARGE SCALE GENOMIC DNA]</scope>
    <source>
        <strain evidence="7">DSM 15470</strain>
    </source>
</reference>
<feature type="transmembrane region" description="Helical" evidence="6">
    <location>
        <begin position="20"/>
        <end position="43"/>
    </location>
</feature>
<sequence>MRRERWILFMDTPGPLSICITNMVIVFAVLIFLAFVIELIHVVDPTKKKK</sequence>
<comment type="caution">
    <text evidence="7">The sequence shown here is derived from an EMBL/GenBank/DDBJ whole genome shotgun (WGS) entry which is preliminary data.</text>
</comment>
<keyword evidence="4 6" id="KW-1133">Transmembrane helix</keyword>
<evidence type="ECO:0000256" key="6">
    <source>
        <dbReference type="SAM" id="Phobius"/>
    </source>
</evidence>
<keyword evidence="2" id="KW-1003">Cell membrane</keyword>
<dbReference type="STRING" id="592028.GCWU000321_01780"/>
<evidence type="ECO:0000256" key="5">
    <source>
        <dbReference type="ARBA" id="ARBA00023136"/>
    </source>
</evidence>
<accession>C9LQE8</accession>
<proteinExistence type="predicted"/>
<protein>
    <recommendedName>
        <fullName evidence="9">Glutaconyl-CoA decarboxylase subunit delta</fullName>
    </recommendedName>
</protein>
<evidence type="ECO:0000256" key="1">
    <source>
        <dbReference type="ARBA" id="ARBA00004236"/>
    </source>
</evidence>
<evidence type="ECO:0000256" key="2">
    <source>
        <dbReference type="ARBA" id="ARBA00022475"/>
    </source>
</evidence>
<dbReference type="AlphaFoldDB" id="C9LQE8"/>
<dbReference type="Proteomes" id="UP000004736">
    <property type="component" value="Unassembled WGS sequence"/>
</dbReference>
<keyword evidence="3 6" id="KW-0812">Transmembrane</keyword>
<evidence type="ECO:0000313" key="7">
    <source>
        <dbReference type="EMBL" id="EEW97784.1"/>
    </source>
</evidence>
<dbReference type="InterPro" id="IPR005899">
    <property type="entry name" value="Na_pump_deCOase"/>
</dbReference>
<dbReference type="EMBL" id="ACIM02000001">
    <property type="protein sequence ID" value="EEW97784.1"/>
    <property type="molecule type" value="Genomic_DNA"/>
</dbReference>